<dbReference type="SUPFAM" id="SSF52402">
    <property type="entry name" value="Adenine nucleotide alpha hydrolases-like"/>
    <property type="match status" value="1"/>
</dbReference>
<evidence type="ECO:0000259" key="10">
    <source>
        <dbReference type="Pfam" id="PF00764"/>
    </source>
</evidence>
<dbReference type="Proteomes" id="UP000716004">
    <property type="component" value="Unassembled WGS sequence"/>
</dbReference>
<evidence type="ECO:0000256" key="7">
    <source>
        <dbReference type="ARBA" id="ARBA00022741"/>
    </source>
</evidence>
<dbReference type="HAMAP" id="MF_00005">
    <property type="entry name" value="Arg_succ_synth_type1"/>
    <property type="match status" value="1"/>
</dbReference>
<evidence type="ECO:0000256" key="2">
    <source>
        <dbReference type="ARBA" id="ARBA00011881"/>
    </source>
</evidence>
<dbReference type="PANTHER" id="PTHR11587:SF2">
    <property type="entry name" value="ARGININOSUCCINATE SYNTHASE"/>
    <property type="match status" value="1"/>
</dbReference>
<dbReference type="GO" id="GO:0005737">
    <property type="term" value="C:cytoplasm"/>
    <property type="evidence" value="ECO:0007669"/>
    <property type="project" value="UniProtKB-SubCell"/>
</dbReference>
<feature type="binding site" evidence="9">
    <location>
        <position position="135"/>
    </location>
    <ligand>
        <name>L-citrulline</name>
        <dbReference type="ChEBI" id="CHEBI:57743"/>
    </ligand>
</feature>
<name>A0A8J7YIX2_9ARCH</name>
<evidence type="ECO:0000256" key="6">
    <source>
        <dbReference type="ARBA" id="ARBA00022605"/>
    </source>
</evidence>
<comment type="pathway">
    <text evidence="1 9">Amino-acid biosynthesis; L-arginine biosynthesis; L-arginine from L-ornithine and carbamoyl phosphate: step 2/3.</text>
</comment>
<feature type="binding site" evidence="9">
    <location>
        <position position="125"/>
    </location>
    <ligand>
        <name>ATP</name>
        <dbReference type="ChEBI" id="CHEBI:30616"/>
    </ligand>
</feature>
<dbReference type="GO" id="GO:0000050">
    <property type="term" value="P:urea cycle"/>
    <property type="evidence" value="ECO:0007669"/>
    <property type="project" value="TreeGrafter"/>
</dbReference>
<dbReference type="InterPro" id="IPR001518">
    <property type="entry name" value="Arginosuc_synth"/>
</dbReference>
<keyword evidence="6 9" id="KW-0028">Amino-acid biosynthesis</keyword>
<feature type="binding site" evidence="9">
    <location>
        <position position="183"/>
    </location>
    <ligand>
        <name>L-citrulline</name>
        <dbReference type="ChEBI" id="CHEBI:57743"/>
    </ligand>
</feature>
<dbReference type="InterPro" id="IPR023434">
    <property type="entry name" value="Arginosuc_synth_type_1_subfam"/>
</dbReference>
<comment type="caution">
    <text evidence="12">The sequence shown here is derived from an EMBL/GenBank/DDBJ whole genome shotgun (WGS) entry which is preliminary data.</text>
</comment>
<sequence length="423" mass="47086">MATVKQGRGGKEIAVLAYSGGLDTSVAIRWIMEKYSADVITVSVDVGQKEDLREAADRAVENGAIDAIVVDARKEFASSYLSSAIRSNALYEGRYPLSTALARPLIASKVAAVARSYGAKYVAHGCTGKGNDQVRFELAFTALDPSLRVIAPIREWNMNREDEVAFAQERGIKLKKSQPSRFSTDENLWGRSIEGGELEDPWTPPPEEIYEWTSHPSEWPDRDEMLDISFDSGIPVEIDGKRMPLDELVMELNLRAGRHGVGRIDHVEDRFVGIKSRENYECPAASVILPAHRALEGITLSRDILLFKPLLEQKFSELVYNGMWFSDLRNAVAAFVDETQRNVTGKVRVRLYKGAATVCGVYSERSKYTASLSTYGRGDTFDQRAAQGFIYIAGLHLRGTASAELEKIEVKKRSLERKVQKEA</sequence>
<dbReference type="GO" id="GO:0000053">
    <property type="term" value="P:argininosuccinate metabolic process"/>
    <property type="evidence" value="ECO:0007669"/>
    <property type="project" value="TreeGrafter"/>
</dbReference>
<evidence type="ECO:0000256" key="5">
    <source>
        <dbReference type="ARBA" id="ARBA00022598"/>
    </source>
</evidence>
<dbReference type="Gene3D" id="3.40.50.620">
    <property type="entry name" value="HUPs"/>
    <property type="match status" value="1"/>
</dbReference>
<keyword evidence="4 9" id="KW-0055">Arginine biosynthesis</keyword>
<evidence type="ECO:0000259" key="11">
    <source>
        <dbReference type="Pfam" id="PF20979"/>
    </source>
</evidence>
<comment type="catalytic activity">
    <reaction evidence="9">
        <text>L-citrulline + L-aspartate + ATP = 2-(N(omega)-L-arginino)succinate + AMP + diphosphate + H(+)</text>
        <dbReference type="Rhea" id="RHEA:10932"/>
        <dbReference type="ChEBI" id="CHEBI:15378"/>
        <dbReference type="ChEBI" id="CHEBI:29991"/>
        <dbReference type="ChEBI" id="CHEBI:30616"/>
        <dbReference type="ChEBI" id="CHEBI:33019"/>
        <dbReference type="ChEBI" id="CHEBI:57472"/>
        <dbReference type="ChEBI" id="CHEBI:57743"/>
        <dbReference type="ChEBI" id="CHEBI:456215"/>
        <dbReference type="EC" id="6.3.4.5"/>
    </reaction>
</comment>
<dbReference type="Proteomes" id="UP000750197">
    <property type="component" value="Unassembled WGS sequence"/>
</dbReference>
<evidence type="ECO:0000256" key="4">
    <source>
        <dbReference type="ARBA" id="ARBA00022571"/>
    </source>
</evidence>
<dbReference type="Gene3D" id="3.90.1260.10">
    <property type="entry name" value="Argininosuccinate synthetase, chain A, domain 2"/>
    <property type="match status" value="1"/>
</dbReference>
<dbReference type="FunFam" id="3.90.1260.10:FF:000007">
    <property type="entry name" value="Argininosuccinate synthase"/>
    <property type="match status" value="1"/>
</dbReference>
<feature type="binding site" evidence="9">
    <location>
        <position position="268"/>
    </location>
    <ligand>
        <name>L-citrulline</name>
        <dbReference type="ChEBI" id="CHEBI:57743"/>
    </ligand>
</feature>
<dbReference type="NCBIfam" id="NF001770">
    <property type="entry name" value="PRK00509.1"/>
    <property type="match status" value="1"/>
</dbReference>
<dbReference type="Gene3D" id="1.20.5.470">
    <property type="entry name" value="Single helix bin"/>
    <property type="match status" value="1"/>
</dbReference>
<keyword evidence="9" id="KW-0963">Cytoplasm</keyword>
<dbReference type="UniPathway" id="UPA00068">
    <property type="reaction ID" value="UER00113"/>
</dbReference>
<feature type="domain" description="Arginosuccinate synthase C-terminal" evidence="11">
    <location>
        <begin position="182"/>
        <end position="398"/>
    </location>
</feature>
<keyword evidence="5 9" id="KW-0436">Ligase</keyword>
<comment type="subcellular location">
    <subcellularLocation>
        <location evidence="9">Cytoplasm</location>
    </subcellularLocation>
</comment>
<evidence type="ECO:0000256" key="9">
    <source>
        <dbReference type="HAMAP-Rule" id="MF_00005"/>
    </source>
</evidence>
<accession>A0A8J7YIX2</accession>
<organism evidence="12 14">
    <name type="scientific">Candidatus Sysuiplasma superficiale</name>
    <dbReference type="NCBI Taxonomy" id="2823368"/>
    <lineage>
        <taxon>Archaea</taxon>
        <taxon>Methanobacteriati</taxon>
        <taxon>Thermoplasmatota</taxon>
        <taxon>Thermoplasmata</taxon>
        <taxon>Candidatus Sysuiplasmatales</taxon>
        <taxon>Candidatus Sysuiplasmataceae</taxon>
        <taxon>Candidatus Sysuiplasma</taxon>
    </lineage>
</organism>
<protein>
    <recommendedName>
        <fullName evidence="3 9">Argininosuccinate synthase</fullName>
        <ecNumber evidence="3 9">6.3.4.5</ecNumber>
    </recommendedName>
    <alternativeName>
        <fullName evidence="9">Citrulline--aspartate ligase</fullName>
    </alternativeName>
</protein>
<dbReference type="InterPro" id="IPR018223">
    <property type="entry name" value="Arginosuc_synth_CS"/>
</dbReference>
<dbReference type="InterPro" id="IPR024074">
    <property type="entry name" value="AS_cat/multimer_dom_body"/>
</dbReference>
<dbReference type="EMBL" id="JAHEAC010000021">
    <property type="protein sequence ID" value="MBX8643805.1"/>
    <property type="molecule type" value="Genomic_DNA"/>
</dbReference>
<evidence type="ECO:0000313" key="13">
    <source>
        <dbReference type="EMBL" id="MBX8643805.1"/>
    </source>
</evidence>
<evidence type="ECO:0000256" key="8">
    <source>
        <dbReference type="ARBA" id="ARBA00022840"/>
    </source>
</evidence>
<dbReference type="NCBIfam" id="TIGR00032">
    <property type="entry name" value="argG"/>
    <property type="match status" value="1"/>
</dbReference>
<dbReference type="GO" id="GO:0004055">
    <property type="term" value="F:argininosuccinate synthase activity"/>
    <property type="evidence" value="ECO:0007669"/>
    <property type="project" value="UniProtKB-UniRule"/>
</dbReference>
<evidence type="ECO:0000256" key="3">
    <source>
        <dbReference type="ARBA" id="ARBA00012286"/>
    </source>
</evidence>
<feature type="binding site" evidence="9">
    <location>
        <position position="132"/>
    </location>
    <ligand>
        <name>L-aspartate</name>
        <dbReference type="ChEBI" id="CHEBI:29991"/>
    </ligand>
</feature>
<dbReference type="PROSITE" id="PS00565">
    <property type="entry name" value="ARGININOSUCCIN_SYN_2"/>
    <property type="match status" value="1"/>
</dbReference>
<feature type="binding site" evidence="9">
    <location>
        <position position="131"/>
    </location>
    <ligand>
        <name>L-aspartate</name>
        <dbReference type="ChEBI" id="CHEBI:29991"/>
    </ligand>
</feature>
<reference evidence="12" key="1">
    <citation type="submission" date="2021-04" db="EMBL/GenBank/DDBJ databases">
        <title>Genomic insights into ecological role and evolution of a novel Thermoplasmata order Candidatus Sysuiplasmatales.</title>
        <authorList>
            <person name="Yuan Y."/>
        </authorList>
    </citation>
    <scope>NUCLEOTIDE SEQUENCE</scope>
    <source>
        <strain evidence="13">TUT19-bin139</strain>
        <strain evidence="12">YP2-bin.285</strain>
    </source>
</reference>
<dbReference type="Pfam" id="PF00764">
    <property type="entry name" value="Arginosuc_synth"/>
    <property type="match status" value="1"/>
</dbReference>
<feature type="binding site" evidence="9">
    <location>
        <position position="280"/>
    </location>
    <ligand>
        <name>L-citrulline</name>
        <dbReference type="ChEBI" id="CHEBI:57743"/>
    </ligand>
</feature>
<evidence type="ECO:0000256" key="1">
    <source>
        <dbReference type="ARBA" id="ARBA00004967"/>
    </source>
</evidence>
<feature type="binding site" evidence="9">
    <location>
        <position position="127"/>
    </location>
    <ligand>
        <name>L-aspartate</name>
        <dbReference type="ChEBI" id="CHEBI:29991"/>
    </ligand>
</feature>
<dbReference type="SUPFAM" id="SSF69864">
    <property type="entry name" value="Argininosuccinate synthetase, C-terminal domain"/>
    <property type="match status" value="1"/>
</dbReference>
<comment type="subunit">
    <text evidence="2 9">Homotetramer.</text>
</comment>
<dbReference type="InterPro" id="IPR048268">
    <property type="entry name" value="Arginosuc_syn_C"/>
</dbReference>
<dbReference type="PROSITE" id="PS00564">
    <property type="entry name" value="ARGININOSUCCIN_SYN_1"/>
    <property type="match status" value="1"/>
</dbReference>
<keyword evidence="8 9" id="KW-0067">ATP-binding</keyword>
<feature type="binding site" evidence="9">
    <location>
        <position position="192"/>
    </location>
    <ligand>
        <name>L-citrulline</name>
        <dbReference type="ChEBI" id="CHEBI:57743"/>
    </ligand>
</feature>
<feature type="domain" description="Arginosuccinate synthase-like N-terminal" evidence="10">
    <location>
        <begin position="14"/>
        <end position="172"/>
    </location>
</feature>
<feature type="binding site" evidence="9">
    <location>
        <position position="131"/>
    </location>
    <ligand>
        <name>L-citrulline</name>
        <dbReference type="ChEBI" id="CHEBI:57743"/>
    </ligand>
</feature>
<dbReference type="EC" id="6.3.4.5" evidence="3 9"/>
<dbReference type="InterPro" id="IPR048267">
    <property type="entry name" value="Arginosuc_syn_N"/>
</dbReference>
<dbReference type="PANTHER" id="PTHR11587">
    <property type="entry name" value="ARGININOSUCCINATE SYNTHASE"/>
    <property type="match status" value="1"/>
</dbReference>
<comment type="caution">
    <text evidence="9">Lacks conserved residue(s) required for the propagation of feature annotation.</text>
</comment>
<comment type="similarity">
    <text evidence="9">Belongs to the argininosuccinate synthase family. Type 1 subfamily.</text>
</comment>
<dbReference type="GO" id="GO:0005524">
    <property type="term" value="F:ATP binding"/>
    <property type="evidence" value="ECO:0007669"/>
    <property type="project" value="UniProtKB-UniRule"/>
</dbReference>
<dbReference type="CDD" id="cd01999">
    <property type="entry name" value="ASS"/>
    <property type="match status" value="1"/>
</dbReference>
<feature type="binding site" evidence="9">
    <location>
        <begin position="17"/>
        <end position="25"/>
    </location>
    <ligand>
        <name>ATP</name>
        <dbReference type="ChEBI" id="CHEBI:30616"/>
    </ligand>
</feature>
<dbReference type="Pfam" id="PF20979">
    <property type="entry name" value="Arginosuc_syn_C"/>
    <property type="match status" value="1"/>
</dbReference>
<feature type="binding site" evidence="9">
    <location>
        <position position="95"/>
    </location>
    <ligand>
        <name>L-citrulline</name>
        <dbReference type="ChEBI" id="CHEBI:57743"/>
    </ligand>
</feature>
<keyword evidence="7 9" id="KW-0547">Nucleotide-binding</keyword>
<dbReference type="AlphaFoldDB" id="A0A8J7YIX2"/>
<dbReference type="GO" id="GO:0006526">
    <property type="term" value="P:L-arginine biosynthetic process"/>
    <property type="evidence" value="ECO:0007669"/>
    <property type="project" value="UniProtKB-UniRule"/>
</dbReference>
<evidence type="ECO:0000313" key="12">
    <source>
        <dbReference type="EMBL" id="MBX8631129.1"/>
    </source>
</evidence>
<gene>
    <name evidence="9" type="primary">argG</name>
    <name evidence="12" type="ORF">J9259_01205</name>
    <name evidence="13" type="ORF">KIY12_03665</name>
</gene>
<evidence type="ECO:0000313" key="14">
    <source>
        <dbReference type="Proteomes" id="UP000716004"/>
    </source>
</evidence>
<dbReference type="InterPro" id="IPR014729">
    <property type="entry name" value="Rossmann-like_a/b/a_fold"/>
</dbReference>
<dbReference type="EMBL" id="JAGVSJ010000002">
    <property type="protein sequence ID" value="MBX8631129.1"/>
    <property type="molecule type" value="Genomic_DNA"/>
</dbReference>
<dbReference type="FunFam" id="3.40.50.620:FF:000019">
    <property type="entry name" value="Argininosuccinate synthase"/>
    <property type="match status" value="1"/>
</dbReference>
<proteinExistence type="inferred from homology"/>